<evidence type="ECO:0000256" key="8">
    <source>
        <dbReference type="SAM" id="Phobius"/>
    </source>
</evidence>
<keyword evidence="7 8" id="KW-0472">Membrane</keyword>
<feature type="transmembrane region" description="Helical" evidence="8">
    <location>
        <begin position="222"/>
        <end position="246"/>
    </location>
</feature>
<feature type="transmembrane region" description="Helical" evidence="8">
    <location>
        <begin position="160"/>
        <end position="186"/>
    </location>
</feature>
<protein>
    <recommendedName>
        <fullName evidence="11">Phosphatidylinositol-glycan biosynthesis class F protein</fullName>
    </recommendedName>
</protein>
<dbReference type="EMBL" id="JARKIK010000014">
    <property type="protein sequence ID" value="KAK8747650.1"/>
    <property type="molecule type" value="Genomic_DNA"/>
</dbReference>
<evidence type="ECO:0000256" key="2">
    <source>
        <dbReference type="ARBA" id="ARBA00004687"/>
    </source>
</evidence>
<organism evidence="9 10">
    <name type="scientific">Cherax quadricarinatus</name>
    <name type="common">Australian red claw crayfish</name>
    <dbReference type="NCBI Taxonomy" id="27406"/>
    <lineage>
        <taxon>Eukaryota</taxon>
        <taxon>Metazoa</taxon>
        <taxon>Ecdysozoa</taxon>
        <taxon>Arthropoda</taxon>
        <taxon>Crustacea</taxon>
        <taxon>Multicrustacea</taxon>
        <taxon>Malacostraca</taxon>
        <taxon>Eumalacostraca</taxon>
        <taxon>Eucarida</taxon>
        <taxon>Decapoda</taxon>
        <taxon>Pleocyemata</taxon>
        <taxon>Astacidea</taxon>
        <taxon>Parastacoidea</taxon>
        <taxon>Parastacidae</taxon>
        <taxon>Cherax</taxon>
    </lineage>
</organism>
<evidence type="ECO:0000256" key="3">
    <source>
        <dbReference type="ARBA" id="ARBA00022502"/>
    </source>
</evidence>
<keyword evidence="5" id="KW-0256">Endoplasmic reticulum</keyword>
<accession>A0AAW0XXC1</accession>
<dbReference type="Proteomes" id="UP001445076">
    <property type="component" value="Unassembled WGS sequence"/>
</dbReference>
<reference evidence="9 10" key="1">
    <citation type="journal article" date="2024" name="BMC Genomics">
        <title>Genome assembly of redclaw crayfish (Cherax quadricarinatus) provides insights into its immune adaptation and hypoxia tolerance.</title>
        <authorList>
            <person name="Liu Z."/>
            <person name="Zheng J."/>
            <person name="Li H."/>
            <person name="Fang K."/>
            <person name="Wang S."/>
            <person name="He J."/>
            <person name="Zhou D."/>
            <person name="Weng S."/>
            <person name="Chi M."/>
            <person name="Gu Z."/>
            <person name="He J."/>
            <person name="Li F."/>
            <person name="Wang M."/>
        </authorList>
    </citation>
    <scope>NUCLEOTIDE SEQUENCE [LARGE SCALE GENOMIC DNA]</scope>
    <source>
        <strain evidence="9">ZL_2023a</strain>
    </source>
</reference>
<dbReference type="GO" id="GO:0006506">
    <property type="term" value="P:GPI anchor biosynthetic process"/>
    <property type="evidence" value="ECO:0007669"/>
    <property type="project" value="UniProtKB-KW"/>
</dbReference>
<evidence type="ECO:0000256" key="1">
    <source>
        <dbReference type="ARBA" id="ARBA00004477"/>
    </source>
</evidence>
<dbReference type="GO" id="GO:0005789">
    <property type="term" value="C:endoplasmic reticulum membrane"/>
    <property type="evidence" value="ECO:0007669"/>
    <property type="project" value="UniProtKB-SubCell"/>
</dbReference>
<feature type="transmembrane region" description="Helical" evidence="8">
    <location>
        <begin position="84"/>
        <end position="103"/>
    </location>
</feature>
<gene>
    <name evidence="9" type="ORF">OTU49_016514</name>
</gene>
<dbReference type="InterPro" id="IPR009580">
    <property type="entry name" value="GPI_biosynthesis_protein_Pig-F"/>
</dbReference>
<keyword evidence="4 8" id="KW-0812">Transmembrane</keyword>
<proteinExistence type="predicted"/>
<evidence type="ECO:0000313" key="9">
    <source>
        <dbReference type="EMBL" id="KAK8747650.1"/>
    </source>
</evidence>
<evidence type="ECO:0000256" key="5">
    <source>
        <dbReference type="ARBA" id="ARBA00022824"/>
    </source>
</evidence>
<evidence type="ECO:0000256" key="7">
    <source>
        <dbReference type="ARBA" id="ARBA00023136"/>
    </source>
</evidence>
<keyword evidence="10" id="KW-1185">Reference proteome</keyword>
<name>A0AAW0XXC1_CHEQU</name>
<evidence type="ECO:0008006" key="11">
    <source>
        <dbReference type="Google" id="ProtNLM"/>
    </source>
</evidence>
<dbReference type="AlphaFoldDB" id="A0AAW0XXC1"/>
<keyword evidence="3" id="KW-0337">GPI-anchor biosynthesis</keyword>
<dbReference type="Pfam" id="PF06699">
    <property type="entry name" value="PIG-F"/>
    <property type="match status" value="1"/>
</dbReference>
<feature type="transmembrane region" description="Helical" evidence="8">
    <location>
        <begin position="54"/>
        <end position="72"/>
    </location>
</feature>
<feature type="transmembrane region" description="Helical" evidence="8">
    <location>
        <begin position="198"/>
        <end position="216"/>
    </location>
</feature>
<evidence type="ECO:0000256" key="6">
    <source>
        <dbReference type="ARBA" id="ARBA00022989"/>
    </source>
</evidence>
<sequence>MYELPSVKLGFIYLRRLLHFPLNQSLDQISTGGWAMLHSDGTNQSPILPRCKPVLNLLLGLGLLFYLVQSGYNHDVCLHALQVYSLAVIAVEIVFSLLGGGSCPASDVFTGSSSKTKTKKSSKVVHVFLIAVWSICSIVTTHIVTVLYGAYLIENFEDTFTFSVLVASLAFIRPLIALGPSALIIILERLNWEEECEVQCFAILLGAWLGAIPIPLDWDTPWQVWPLTCSIGAVLGEVGASLYVIAKQRKVGDLSRKKNKAT</sequence>
<comment type="caution">
    <text evidence="9">The sequence shown here is derived from an EMBL/GenBank/DDBJ whole genome shotgun (WGS) entry which is preliminary data.</text>
</comment>
<evidence type="ECO:0000313" key="10">
    <source>
        <dbReference type="Proteomes" id="UP001445076"/>
    </source>
</evidence>
<feature type="transmembrane region" description="Helical" evidence="8">
    <location>
        <begin position="124"/>
        <end position="148"/>
    </location>
</feature>
<keyword evidence="6 8" id="KW-1133">Transmembrane helix</keyword>
<evidence type="ECO:0000256" key="4">
    <source>
        <dbReference type="ARBA" id="ARBA00022692"/>
    </source>
</evidence>
<comment type="pathway">
    <text evidence="2">Glycolipid biosynthesis; glycosylphosphatidylinositol-anchor biosynthesis.</text>
</comment>
<comment type="subcellular location">
    <subcellularLocation>
        <location evidence="1">Endoplasmic reticulum membrane</location>
        <topology evidence="1">Multi-pass membrane protein</topology>
    </subcellularLocation>
</comment>